<evidence type="ECO:0000313" key="2">
    <source>
        <dbReference type="Proteomes" id="UP001497700"/>
    </source>
</evidence>
<keyword evidence="2" id="KW-1185">Reference proteome</keyword>
<dbReference type="Proteomes" id="UP001497700">
    <property type="component" value="Unassembled WGS sequence"/>
</dbReference>
<dbReference type="EMBL" id="MU393469">
    <property type="protein sequence ID" value="KAI4865633.1"/>
    <property type="molecule type" value="Genomic_DNA"/>
</dbReference>
<gene>
    <name evidence="1" type="ORF">F4820DRAFT_284265</name>
</gene>
<protein>
    <submittedName>
        <fullName evidence="1">Uncharacterized protein</fullName>
    </submittedName>
</protein>
<organism evidence="1 2">
    <name type="scientific">Hypoxylon rubiginosum</name>
    <dbReference type="NCBI Taxonomy" id="110542"/>
    <lineage>
        <taxon>Eukaryota</taxon>
        <taxon>Fungi</taxon>
        <taxon>Dikarya</taxon>
        <taxon>Ascomycota</taxon>
        <taxon>Pezizomycotina</taxon>
        <taxon>Sordariomycetes</taxon>
        <taxon>Xylariomycetidae</taxon>
        <taxon>Xylariales</taxon>
        <taxon>Hypoxylaceae</taxon>
        <taxon>Hypoxylon</taxon>
    </lineage>
</organism>
<reference evidence="1 2" key="1">
    <citation type="journal article" date="2022" name="New Phytol.">
        <title>Ecological generalism drives hyperdiversity of secondary metabolite gene clusters in xylarialean endophytes.</title>
        <authorList>
            <person name="Franco M.E.E."/>
            <person name="Wisecaver J.H."/>
            <person name="Arnold A.E."/>
            <person name="Ju Y.M."/>
            <person name="Slot J.C."/>
            <person name="Ahrendt S."/>
            <person name="Moore L.P."/>
            <person name="Eastman K.E."/>
            <person name="Scott K."/>
            <person name="Konkel Z."/>
            <person name="Mondo S.J."/>
            <person name="Kuo A."/>
            <person name="Hayes R.D."/>
            <person name="Haridas S."/>
            <person name="Andreopoulos B."/>
            <person name="Riley R."/>
            <person name="LaButti K."/>
            <person name="Pangilinan J."/>
            <person name="Lipzen A."/>
            <person name="Amirebrahimi M."/>
            <person name="Yan J."/>
            <person name="Adam C."/>
            <person name="Keymanesh K."/>
            <person name="Ng V."/>
            <person name="Louie K."/>
            <person name="Northen T."/>
            <person name="Drula E."/>
            <person name="Henrissat B."/>
            <person name="Hsieh H.M."/>
            <person name="Youens-Clark K."/>
            <person name="Lutzoni F."/>
            <person name="Miadlikowska J."/>
            <person name="Eastwood D.C."/>
            <person name="Hamelin R.C."/>
            <person name="Grigoriev I.V."/>
            <person name="U'Ren J.M."/>
        </authorList>
    </citation>
    <scope>NUCLEOTIDE SEQUENCE [LARGE SCALE GENOMIC DNA]</scope>
    <source>
        <strain evidence="1 2">CBS 119005</strain>
    </source>
</reference>
<proteinExistence type="predicted"/>
<sequence>MYRSKIAWPALVASLVSVVSSQYAGWQEGQVNTTLCRWYDFRVATLKDTVYLDGGHLYWVPGMADGSFRPPVDDGNPLGLIGVLNFSTPFNTSTNASTLFTTISKAPNGGAANNFAPNYYGGALLANDDEFFLYGGATVAESDFSPPDADELLGYMASQYGDDGRAFHAGFVNVKLPEGVTRYVTYGGGVNVPSENKAWYFGGLRTESWGQIYNNLDNVTYTPTNVSNSFVKLDMATQQQEVWSNVTLRGPPSRAGPSVVWVPVGEQGILVVLGGVTYPSFASSTGDSANAAQSRRDSPGFMSNVDIYDIAGDTWYQQPTVGSPSQYALGCAVVAHAQDYSSFNIYYYGGYDALSEDSDMNDDVWILSLPSFMWMKVTSGAPDHGRAGHQCVMPYPDQMIIIGGRPAGDPRQCLEGDPPEFLQVYNLTAGRWMESYDPESWNEYGVPEMIHMMIGGDFSGSATMTTPTPSGWQTPGLASVFATPYPTTRLTTYYPYSTVGAANGTRGELDSDGGGGTPSWLGPVLGVVLGLVFITAIVVAVLLYRRRKLLTKKTESEPSTDENGNRITTWLQGQQIDGKTVTTEDTRTQLDDTESRGITPMRSPGHPEMRQYEPSEMLGTPLVELMDTSLTSELADTHTGPAHLYDMKQSPFASAPHTPHSIFTPTSQSFFPASQDHASSIHSSNNYGPVASSLTQIDERPDSPSLGNGDQHHFNNIASITNPAADHDHDRDAGTHLQQQQQTGDPLTSPPLPVSPPSVTVDGQGGEAADYISVRRQGSSGTNMSSPLRRSIFRESENDLGEDEKDNNQQR</sequence>
<evidence type="ECO:0000313" key="1">
    <source>
        <dbReference type="EMBL" id="KAI4865633.1"/>
    </source>
</evidence>
<name>A0ACB9Z326_9PEZI</name>
<accession>A0ACB9Z326</accession>
<comment type="caution">
    <text evidence="1">The sequence shown here is derived from an EMBL/GenBank/DDBJ whole genome shotgun (WGS) entry which is preliminary data.</text>
</comment>